<comment type="cofactor">
    <cofactor evidence="1">
        <name>FAD</name>
        <dbReference type="ChEBI" id="CHEBI:57692"/>
    </cofactor>
</comment>
<dbReference type="InterPro" id="IPR016171">
    <property type="entry name" value="Vanillyl_alc_oxidase_C-sub2"/>
</dbReference>
<dbReference type="Gene3D" id="1.10.45.10">
    <property type="entry name" value="Vanillyl-alcohol Oxidase, Chain A, domain 4"/>
    <property type="match status" value="1"/>
</dbReference>
<dbReference type="RefSeq" id="WP_132950556.1">
    <property type="nucleotide sequence ID" value="NZ_SLXU01000002.1"/>
</dbReference>
<dbReference type="OrthoDB" id="9811557at2"/>
<dbReference type="InterPro" id="IPR004113">
    <property type="entry name" value="FAD-bd_oxidored_4_C"/>
</dbReference>
<dbReference type="GO" id="GO:0003824">
    <property type="term" value="F:catalytic activity"/>
    <property type="evidence" value="ECO:0007669"/>
    <property type="project" value="InterPro"/>
</dbReference>
<dbReference type="PROSITE" id="PS51387">
    <property type="entry name" value="FAD_PCMH"/>
    <property type="match status" value="1"/>
</dbReference>
<keyword evidence="7" id="KW-1185">Reference proteome</keyword>
<evidence type="ECO:0000256" key="2">
    <source>
        <dbReference type="ARBA" id="ARBA00008000"/>
    </source>
</evidence>
<comment type="similarity">
    <text evidence="2">Belongs to the FAD-binding oxidoreductase/transferase type 4 family.</text>
</comment>
<evidence type="ECO:0000256" key="4">
    <source>
        <dbReference type="ARBA" id="ARBA00022827"/>
    </source>
</evidence>
<dbReference type="EMBL" id="SLXU01000002">
    <property type="protein sequence ID" value="TCP62294.1"/>
    <property type="molecule type" value="Genomic_DNA"/>
</dbReference>
<dbReference type="InterPro" id="IPR016164">
    <property type="entry name" value="FAD-linked_Oxase-like_C"/>
</dbReference>
<dbReference type="InterPro" id="IPR016166">
    <property type="entry name" value="FAD-bd_PCMH"/>
</dbReference>
<dbReference type="GO" id="GO:0022904">
    <property type="term" value="P:respiratory electron transport chain"/>
    <property type="evidence" value="ECO:0007669"/>
    <property type="project" value="TreeGrafter"/>
</dbReference>
<organism evidence="6 7">
    <name type="scientific">Rhodovulum bhavnagarense</name>
    <dbReference type="NCBI Taxonomy" id="992286"/>
    <lineage>
        <taxon>Bacteria</taxon>
        <taxon>Pseudomonadati</taxon>
        <taxon>Pseudomonadota</taxon>
        <taxon>Alphaproteobacteria</taxon>
        <taxon>Rhodobacterales</taxon>
        <taxon>Paracoccaceae</taxon>
        <taxon>Rhodovulum</taxon>
    </lineage>
</organism>
<dbReference type="InterPro" id="IPR016169">
    <property type="entry name" value="FAD-bd_PCMH_sub2"/>
</dbReference>
<dbReference type="FunFam" id="1.10.45.10:FF:000001">
    <property type="entry name" value="D-lactate dehydrogenase mitochondrial"/>
    <property type="match status" value="1"/>
</dbReference>
<dbReference type="SUPFAM" id="SSF56176">
    <property type="entry name" value="FAD-binding/transporter-associated domain-like"/>
    <property type="match status" value="1"/>
</dbReference>
<evidence type="ECO:0000256" key="1">
    <source>
        <dbReference type="ARBA" id="ARBA00001974"/>
    </source>
</evidence>
<protein>
    <submittedName>
        <fullName evidence="6">FAD/FMN-containing dehydrogenase</fullName>
    </submittedName>
</protein>
<dbReference type="Gene3D" id="3.30.465.10">
    <property type="match status" value="1"/>
</dbReference>
<keyword evidence="4" id="KW-0274">FAD</keyword>
<sequence length="471" mass="50032">MDLIDEFEILLGKANVLTGADTAPYSTDWTGKYTATPLAVLRPADRDQVAAIMRLAHATRTPVVPVAGRTGLAGGALAEGAVMVSVERMNTIRAINPTARTATVEAGVILSRLHDAAAEQGLSFPMTFGARDSAMIGGLLSTNAGGSNVLRHGTTRALCLGLEAVLPDGRVLDVMGALHKDNTGYALRDLMIGAEGTLGIITAAVLKLVPQPRAHATAMVALPDLDAALELLNTLQETSGGAVEAFEYMPDTYFRRLAFCHPELRPPFKQTYAVAVLIELGATAPRDAATDPEGRLPMTSLLEEALARQMETGKVIDAVVAQSGAQRAEMWQRRELAAEITFSRQPAVDNDIALPLDHVGTFLARMETRLPEIDAGAETITVGHLGDGNLHYVVWPTLCGDAIKEAIREAVEDEVAALGGSFSAEHGIGLSKLSTMERRKDKVALDVMRAIKTALDPDDIMNPAKLLPPTG</sequence>
<proteinExistence type="inferred from homology"/>
<evidence type="ECO:0000313" key="6">
    <source>
        <dbReference type="EMBL" id="TCP62294.1"/>
    </source>
</evidence>
<comment type="caution">
    <text evidence="6">The sequence shown here is derived from an EMBL/GenBank/DDBJ whole genome shotgun (WGS) entry which is preliminary data.</text>
</comment>
<keyword evidence="3" id="KW-0285">Flavoprotein</keyword>
<accession>A0A4R2RHM3</accession>
<dbReference type="AlphaFoldDB" id="A0A4R2RHM3"/>
<dbReference type="Pfam" id="PF01565">
    <property type="entry name" value="FAD_binding_4"/>
    <property type="match status" value="1"/>
</dbReference>
<gene>
    <name evidence="6" type="ORF">EV663_102138</name>
</gene>
<evidence type="ECO:0000259" key="5">
    <source>
        <dbReference type="PROSITE" id="PS51387"/>
    </source>
</evidence>
<dbReference type="PANTHER" id="PTHR43716">
    <property type="entry name" value="D-2-HYDROXYGLUTARATE DEHYDROGENASE, MITOCHONDRIAL"/>
    <property type="match status" value="1"/>
</dbReference>
<dbReference type="Gene3D" id="3.30.43.10">
    <property type="entry name" value="Uridine Diphospho-n-acetylenolpyruvylglucosamine Reductase, domain 2"/>
    <property type="match status" value="1"/>
</dbReference>
<dbReference type="InterPro" id="IPR016167">
    <property type="entry name" value="FAD-bd_PCMH_sub1"/>
</dbReference>
<dbReference type="InterPro" id="IPR006094">
    <property type="entry name" value="Oxid_FAD_bind_N"/>
</dbReference>
<dbReference type="InterPro" id="IPR036318">
    <property type="entry name" value="FAD-bd_PCMH-like_sf"/>
</dbReference>
<dbReference type="Gene3D" id="3.30.70.2190">
    <property type="match status" value="1"/>
</dbReference>
<evidence type="ECO:0000313" key="7">
    <source>
        <dbReference type="Proteomes" id="UP000295050"/>
    </source>
</evidence>
<dbReference type="Gene3D" id="3.30.70.2740">
    <property type="match status" value="1"/>
</dbReference>
<dbReference type="Pfam" id="PF02913">
    <property type="entry name" value="FAD-oxidase_C"/>
    <property type="match status" value="1"/>
</dbReference>
<dbReference type="InterPro" id="IPR051264">
    <property type="entry name" value="FAD-oxidored/transferase_4"/>
</dbReference>
<dbReference type="GO" id="GO:0071949">
    <property type="term" value="F:FAD binding"/>
    <property type="evidence" value="ECO:0007669"/>
    <property type="project" value="InterPro"/>
</dbReference>
<feature type="domain" description="FAD-binding PCMH-type" evidence="5">
    <location>
        <begin position="33"/>
        <end position="211"/>
    </location>
</feature>
<reference evidence="6 7" key="1">
    <citation type="submission" date="2019-03" db="EMBL/GenBank/DDBJ databases">
        <title>Genomic Encyclopedia of Type Strains, Phase IV (KMG-IV): sequencing the most valuable type-strain genomes for metagenomic binning, comparative biology and taxonomic classification.</title>
        <authorList>
            <person name="Goeker M."/>
        </authorList>
    </citation>
    <scope>NUCLEOTIDE SEQUENCE [LARGE SCALE GENOMIC DNA]</scope>
    <source>
        <strain evidence="6 7">DSM 24766</strain>
    </source>
</reference>
<dbReference type="Proteomes" id="UP000295050">
    <property type="component" value="Unassembled WGS sequence"/>
</dbReference>
<name>A0A4R2RHM3_9RHOB</name>
<dbReference type="PANTHER" id="PTHR43716:SF2">
    <property type="entry name" value="BLL6224 PROTEIN"/>
    <property type="match status" value="1"/>
</dbReference>
<dbReference type="SUPFAM" id="SSF55103">
    <property type="entry name" value="FAD-linked oxidases, C-terminal domain"/>
    <property type="match status" value="1"/>
</dbReference>
<evidence type="ECO:0000256" key="3">
    <source>
        <dbReference type="ARBA" id="ARBA00022630"/>
    </source>
</evidence>